<comment type="function">
    <text evidence="7">Specifically dimethylates two adjacent adenosines (A1518 and A1519) in the loop of a conserved hairpin near the 3'-end of 16S rRNA in the 30S particle. May play a critical role in biogenesis of 30S subunits.</text>
</comment>
<evidence type="ECO:0000256" key="2">
    <source>
        <dbReference type="ARBA" id="ARBA00022552"/>
    </source>
</evidence>
<keyword evidence="6 7" id="KW-0694">RNA-binding</keyword>
<proteinExistence type="inferred from homology"/>
<dbReference type="Gene3D" id="1.10.8.100">
    <property type="entry name" value="Ribosomal RNA adenine dimethylase-like, domain 2"/>
    <property type="match status" value="1"/>
</dbReference>
<evidence type="ECO:0000313" key="10">
    <source>
        <dbReference type="EMBL" id="GAA4735701.1"/>
    </source>
</evidence>
<feature type="binding site" evidence="7 8">
    <location>
        <position position="139"/>
    </location>
    <ligand>
        <name>S-adenosyl-L-methionine</name>
        <dbReference type="ChEBI" id="CHEBI:59789"/>
    </ligand>
</feature>
<evidence type="ECO:0000256" key="8">
    <source>
        <dbReference type="PROSITE-ProRule" id="PRU01026"/>
    </source>
</evidence>
<dbReference type="SMART" id="SM00650">
    <property type="entry name" value="rADc"/>
    <property type="match status" value="1"/>
</dbReference>
<reference evidence="11" key="1">
    <citation type="journal article" date="2019" name="Int. J. Syst. Evol. Microbiol.">
        <title>The Global Catalogue of Microorganisms (GCM) 10K type strain sequencing project: providing services to taxonomists for standard genome sequencing and annotation.</title>
        <authorList>
            <consortium name="The Broad Institute Genomics Platform"/>
            <consortium name="The Broad Institute Genome Sequencing Center for Infectious Disease"/>
            <person name="Wu L."/>
            <person name="Ma J."/>
        </authorList>
    </citation>
    <scope>NUCLEOTIDE SEQUENCE [LARGE SCALE GENOMIC DNA]</scope>
    <source>
        <strain evidence="11">JCM 19015</strain>
    </source>
</reference>
<feature type="binding site" evidence="7 8">
    <location>
        <position position="72"/>
    </location>
    <ligand>
        <name>S-adenosyl-L-methionine</name>
        <dbReference type="ChEBI" id="CHEBI:59789"/>
    </ligand>
</feature>
<dbReference type="InterPro" id="IPR029063">
    <property type="entry name" value="SAM-dependent_MTases_sf"/>
</dbReference>
<dbReference type="NCBIfam" id="TIGR00755">
    <property type="entry name" value="ksgA"/>
    <property type="match status" value="1"/>
</dbReference>
<dbReference type="SUPFAM" id="SSF53335">
    <property type="entry name" value="S-adenosyl-L-methionine-dependent methyltransferases"/>
    <property type="match status" value="1"/>
</dbReference>
<feature type="binding site" evidence="7 8">
    <location>
        <position position="123"/>
    </location>
    <ligand>
        <name>S-adenosyl-L-methionine</name>
        <dbReference type="ChEBI" id="CHEBI:59789"/>
    </ligand>
</feature>
<accession>A0ABP8YNX6</accession>
<sequence length="296" mass="30787">MVVRANSLVVTEVRMESGPGLLGAADVRRLAEALGVAPTKSLGQNFVHDANTVRRIVRIAGVAAGEQVLEVGPGLGSLTLGLLETGAGVTAVEIDERLAAALPDTAADRLPGAAARLTVVTGDAVRVGVPGEPLRLVANLPYNVAVPILLRLLADVPSLVSGVVMVQAEVGERLAAAPGSKIYGSPSVKAAWYGAFSLAGTVPRGVFWPVPNVDSVLVRFERAAPPGDEALRRSVFRLVDAAFVQRRKTLRQSLAPVLGGAPSASEVLERAGVDPALRGERLDVDRFVEIARAIEG</sequence>
<dbReference type="InterPro" id="IPR023165">
    <property type="entry name" value="rRNA_Ade_diMease-like_C"/>
</dbReference>
<dbReference type="Proteomes" id="UP001500121">
    <property type="component" value="Unassembled WGS sequence"/>
</dbReference>
<keyword evidence="11" id="KW-1185">Reference proteome</keyword>
<feature type="domain" description="Ribosomal RNA adenine methylase transferase N-terminal" evidence="9">
    <location>
        <begin position="52"/>
        <end position="224"/>
    </location>
</feature>
<evidence type="ECO:0000256" key="4">
    <source>
        <dbReference type="ARBA" id="ARBA00022679"/>
    </source>
</evidence>
<evidence type="ECO:0000259" key="9">
    <source>
        <dbReference type="SMART" id="SM00650"/>
    </source>
</evidence>
<gene>
    <name evidence="7 10" type="primary">rsmA</name>
    <name evidence="7" type="synonym">ksgA</name>
    <name evidence="10" type="ORF">GCM10025783_02020</name>
</gene>
<comment type="subcellular location">
    <subcellularLocation>
        <location evidence="7">Cytoplasm</location>
    </subcellularLocation>
</comment>
<comment type="caution">
    <text evidence="10">The sequence shown here is derived from an EMBL/GenBank/DDBJ whole genome shotgun (WGS) entry which is preliminary data.</text>
</comment>
<dbReference type="InterPro" id="IPR020596">
    <property type="entry name" value="rRNA_Ade_Mease_Trfase_CS"/>
</dbReference>
<dbReference type="InterPro" id="IPR001737">
    <property type="entry name" value="KsgA/Erm"/>
</dbReference>
<evidence type="ECO:0000256" key="3">
    <source>
        <dbReference type="ARBA" id="ARBA00022603"/>
    </source>
</evidence>
<keyword evidence="5 7" id="KW-0949">S-adenosyl-L-methionine</keyword>
<evidence type="ECO:0000256" key="1">
    <source>
        <dbReference type="ARBA" id="ARBA00022490"/>
    </source>
</evidence>
<dbReference type="PROSITE" id="PS51689">
    <property type="entry name" value="SAM_RNA_A_N6_MT"/>
    <property type="match status" value="1"/>
</dbReference>
<keyword evidence="2 7" id="KW-0698">rRNA processing</keyword>
<evidence type="ECO:0000313" key="11">
    <source>
        <dbReference type="Proteomes" id="UP001500121"/>
    </source>
</evidence>
<keyword evidence="4 7" id="KW-0808">Transferase</keyword>
<evidence type="ECO:0000256" key="6">
    <source>
        <dbReference type="ARBA" id="ARBA00022884"/>
    </source>
</evidence>
<dbReference type="PANTHER" id="PTHR11727">
    <property type="entry name" value="DIMETHYLADENOSINE TRANSFERASE"/>
    <property type="match status" value="1"/>
</dbReference>
<dbReference type="Gene3D" id="3.40.50.150">
    <property type="entry name" value="Vaccinia Virus protein VP39"/>
    <property type="match status" value="1"/>
</dbReference>
<dbReference type="InterPro" id="IPR020598">
    <property type="entry name" value="rRNA_Ade_methylase_Trfase_N"/>
</dbReference>
<dbReference type="EMBL" id="BAABLP010000001">
    <property type="protein sequence ID" value="GAA4735701.1"/>
    <property type="molecule type" value="Genomic_DNA"/>
</dbReference>
<keyword evidence="3 7" id="KW-0489">Methyltransferase</keyword>
<dbReference type="Pfam" id="PF00398">
    <property type="entry name" value="RrnaAD"/>
    <property type="match status" value="1"/>
</dbReference>
<name>A0ABP8YNX6_9MICO</name>
<comment type="similarity">
    <text evidence="7">Belongs to the class I-like SAM-binding methyltransferase superfamily. rRNA adenine N(6)-methyltransferase family. RsmA subfamily.</text>
</comment>
<dbReference type="PANTHER" id="PTHR11727:SF7">
    <property type="entry name" value="DIMETHYLADENOSINE TRANSFERASE-RELATED"/>
    <property type="match status" value="1"/>
</dbReference>
<dbReference type="PROSITE" id="PS01131">
    <property type="entry name" value="RRNA_A_DIMETH"/>
    <property type="match status" value="1"/>
</dbReference>
<evidence type="ECO:0000256" key="7">
    <source>
        <dbReference type="HAMAP-Rule" id="MF_00607"/>
    </source>
</evidence>
<feature type="binding site" evidence="7 8">
    <location>
        <position position="47"/>
    </location>
    <ligand>
        <name>S-adenosyl-L-methionine</name>
        <dbReference type="ChEBI" id="CHEBI:59789"/>
    </ligand>
</feature>
<organism evidence="10 11">
    <name type="scientific">Amnibacterium soli</name>
    <dbReference type="NCBI Taxonomy" id="1282736"/>
    <lineage>
        <taxon>Bacteria</taxon>
        <taxon>Bacillati</taxon>
        <taxon>Actinomycetota</taxon>
        <taxon>Actinomycetes</taxon>
        <taxon>Micrococcales</taxon>
        <taxon>Microbacteriaceae</taxon>
        <taxon>Amnibacterium</taxon>
    </lineage>
</organism>
<evidence type="ECO:0000256" key="5">
    <source>
        <dbReference type="ARBA" id="ARBA00022691"/>
    </source>
</evidence>
<feature type="binding site" evidence="7 8">
    <location>
        <position position="45"/>
    </location>
    <ligand>
        <name>S-adenosyl-L-methionine</name>
        <dbReference type="ChEBI" id="CHEBI:59789"/>
    </ligand>
</feature>
<comment type="catalytic activity">
    <reaction evidence="7">
        <text>adenosine(1518)/adenosine(1519) in 16S rRNA + 4 S-adenosyl-L-methionine = N(6)-dimethyladenosine(1518)/N(6)-dimethyladenosine(1519) in 16S rRNA + 4 S-adenosyl-L-homocysteine + 4 H(+)</text>
        <dbReference type="Rhea" id="RHEA:19609"/>
        <dbReference type="Rhea" id="RHEA-COMP:10232"/>
        <dbReference type="Rhea" id="RHEA-COMP:10233"/>
        <dbReference type="ChEBI" id="CHEBI:15378"/>
        <dbReference type="ChEBI" id="CHEBI:57856"/>
        <dbReference type="ChEBI" id="CHEBI:59789"/>
        <dbReference type="ChEBI" id="CHEBI:74411"/>
        <dbReference type="ChEBI" id="CHEBI:74493"/>
        <dbReference type="EC" id="2.1.1.182"/>
    </reaction>
</comment>
<keyword evidence="1 7" id="KW-0963">Cytoplasm</keyword>
<dbReference type="InterPro" id="IPR011530">
    <property type="entry name" value="rRNA_adenine_dimethylase"/>
</dbReference>
<dbReference type="EC" id="2.1.1.182" evidence="7"/>
<feature type="binding site" evidence="7 8">
    <location>
        <position position="93"/>
    </location>
    <ligand>
        <name>S-adenosyl-L-methionine</name>
        <dbReference type="ChEBI" id="CHEBI:59789"/>
    </ligand>
</feature>
<protein>
    <recommendedName>
        <fullName evidence="7">Ribosomal RNA small subunit methyltransferase A</fullName>
        <ecNumber evidence="7">2.1.1.182</ecNumber>
    </recommendedName>
    <alternativeName>
        <fullName evidence="7">16S rRNA (adenine(1518)-N(6)/adenine(1519)-N(6))-dimethyltransferase</fullName>
    </alternativeName>
    <alternativeName>
        <fullName evidence="7">16S rRNA dimethyladenosine transferase</fullName>
    </alternativeName>
    <alternativeName>
        <fullName evidence="7">16S rRNA dimethylase</fullName>
    </alternativeName>
    <alternativeName>
        <fullName evidence="7">S-adenosylmethionine-6-N', N'-adenosyl(rRNA) dimethyltransferase</fullName>
    </alternativeName>
</protein>
<dbReference type="HAMAP" id="MF_00607">
    <property type="entry name" value="16SrRNA_methyltr_A"/>
    <property type="match status" value="1"/>
</dbReference>